<comment type="caution">
    <text evidence="3">The sequence shown here is derived from an EMBL/GenBank/DDBJ whole genome shotgun (WGS) entry which is preliminary data.</text>
</comment>
<organism evidence="3 4">
    <name type="scientific">Aspergillus udagawae</name>
    <dbReference type="NCBI Taxonomy" id="91492"/>
    <lineage>
        <taxon>Eukaryota</taxon>
        <taxon>Fungi</taxon>
        <taxon>Dikarya</taxon>
        <taxon>Ascomycota</taxon>
        <taxon>Pezizomycotina</taxon>
        <taxon>Eurotiomycetes</taxon>
        <taxon>Eurotiomycetidae</taxon>
        <taxon>Eurotiales</taxon>
        <taxon>Aspergillaceae</taxon>
        <taxon>Aspergillus</taxon>
        <taxon>Aspergillus subgen. Fumigati</taxon>
    </lineage>
</organism>
<dbReference type="GO" id="GO:0016838">
    <property type="term" value="F:carbon-oxygen lyase activity, acting on phosphates"/>
    <property type="evidence" value="ECO:0007669"/>
    <property type="project" value="InterPro"/>
</dbReference>
<evidence type="ECO:0000256" key="2">
    <source>
        <dbReference type="ARBA" id="ARBA00023239"/>
    </source>
</evidence>
<dbReference type="Pfam" id="PF06330">
    <property type="entry name" value="TRI5"/>
    <property type="match status" value="1"/>
</dbReference>
<sequence>MAAKDIPASAIRSFVSALKCDFGRFPMCEDRELREATERAIRQHVSPERHCQMLIARLPVGVGVATHAYSMYPFEIRLFIGIYTTLFTYIDDADPRDRTPKLERFAVNFGLGVSHSDANLDYLTHLLAVDLPKLWGPFTSCITKATMDLLPGCLLENYFPSGFDRLASGFPSYLRNKTGASEAYAYCIFPESLFPEREFLGLYVHSIAGIIEITNAINDIISYYKEEVIGDEANGRIVSEARVQMRQPAEVLLETCRESGSMHQHIKQTLGEANKQLLRAYCSFVDGLSAFHILSGRYRLSEIGITIKDARKQRSDSPLNECQMYGVGKPSFAIDTPRNNYIREDPHVNDEH</sequence>
<dbReference type="InterPro" id="IPR024652">
    <property type="entry name" value="Trichodiene_synth"/>
</dbReference>
<proteinExistence type="inferred from homology"/>
<evidence type="ECO:0008006" key="5">
    <source>
        <dbReference type="Google" id="ProtNLM"/>
    </source>
</evidence>
<comment type="similarity">
    <text evidence="1">Belongs to the trichodiene synthase family.</text>
</comment>
<dbReference type="SUPFAM" id="SSF48576">
    <property type="entry name" value="Terpenoid synthases"/>
    <property type="match status" value="1"/>
</dbReference>
<protein>
    <recommendedName>
        <fullName evidence="5">Trichodiene synthase</fullName>
    </recommendedName>
</protein>
<reference evidence="3 4" key="1">
    <citation type="submission" date="2020-01" db="EMBL/GenBank/DDBJ databases">
        <title>Draft genome sequence of Aspergillus udagawae IFM 46972.</title>
        <authorList>
            <person name="Takahashi H."/>
            <person name="Yaguchi T."/>
        </authorList>
    </citation>
    <scope>NUCLEOTIDE SEQUENCE [LARGE SCALE GENOMIC DNA]</scope>
    <source>
        <strain evidence="3 4">IFM 46972</strain>
    </source>
</reference>
<keyword evidence="2" id="KW-0456">Lyase</keyword>
<dbReference type="Proteomes" id="UP000465221">
    <property type="component" value="Unassembled WGS sequence"/>
</dbReference>
<dbReference type="InterPro" id="IPR008949">
    <property type="entry name" value="Isoprenoid_synthase_dom_sf"/>
</dbReference>
<dbReference type="Gene3D" id="1.10.600.10">
    <property type="entry name" value="Farnesyl Diphosphate Synthase"/>
    <property type="match status" value="1"/>
</dbReference>
<evidence type="ECO:0000313" key="4">
    <source>
        <dbReference type="Proteomes" id="UP000465221"/>
    </source>
</evidence>
<evidence type="ECO:0000313" key="3">
    <source>
        <dbReference type="EMBL" id="GFF58849.1"/>
    </source>
</evidence>
<dbReference type="EMBL" id="BLKC01000190">
    <property type="protein sequence ID" value="GFF58849.1"/>
    <property type="molecule type" value="Genomic_DNA"/>
</dbReference>
<dbReference type="AlphaFoldDB" id="A0A8H3XRA1"/>
<name>A0A8H3XRA1_9EURO</name>
<evidence type="ECO:0000256" key="1">
    <source>
        <dbReference type="ARBA" id="ARBA00007946"/>
    </source>
</evidence>
<accession>A0A8H3XRA1</accession>
<gene>
    <name evidence="3" type="ORF">IFM46972_11219</name>
</gene>